<dbReference type="Proteomes" id="UP001162030">
    <property type="component" value="Chromosome"/>
</dbReference>
<keyword evidence="2" id="KW-1185">Reference proteome</keyword>
<proteinExistence type="predicted"/>
<accession>A0ABM9HY00</accession>
<reference evidence="1 2" key="1">
    <citation type="submission" date="2023-03" db="EMBL/GenBank/DDBJ databases">
        <authorList>
            <person name="Pearce D."/>
        </authorList>
    </citation>
    <scope>NUCLEOTIDE SEQUENCE [LARGE SCALE GENOMIC DNA]</scope>
    <source>
        <strain evidence="1">Msz</strain>
    </source>
</reference>
<evidence type="ECO:0000313" key="2">
    <source>
        <dbReference type="Proteomes" id="UP001162030"/>
    </source>
</evidence>
<evidence type="ECO:0000313" key="1">
    <source>
        <dbReference type="EMBL" id="CAI8761109.1"/>
    </source>
</evidence>
<organism evidence="1 2">
    <name type="scientific">Methylocaldum szegediense</name>
    <dbReference type="NCBI Taxonomy" id="73780"/>
    <lineage>
        <taxon>Bacteria</taxon>
        <taxon>Pseudomonadati</taxon>
        <taxon>Pseudomonadota</taxon>
        <taxon>Gammaproteobacteria</taxon>
        <taxon>Methylococcales</taxon>
        <taxon>Methylococcaceae</taxon>
        <taxon>Methylocaldum</taxon>
    </lineage>
</organism>
<name>A0ABM9HY00_9GAMM</name>
<dbReference type="EMBL" id="OX458333">
    <property type="protein sequence ID" value="CAI8761109.1"/>
    <property type="molecule type" value="Genomic_DNA"/>
</dbReference>
<sequence>MRQGYCSEWELHGVAAVLLTNPVNTGGFLRFAAQVGTRPALDSRGLLPRRGIRAPD</sequence>
<protein>
    <submittedName>
        <fullName evidence="1">Uncharacterized protein</fullName>
    </submittedName>
</protein>
<gene>
    <name evidence="1" type="ORF">MSZNOR_0846</name>
</gene>